<evidence type="ECO:0000256" key="2">
    <source>
        <dbReference type="ARBA" id="ARBA00011902"/>
    </source>
</evidence>
<dbReference type="AlphaFoldDB" id="A0A0J7KLU6"/>
<dbReference type="SUPFAM" id="SSF56112">
    <property type="entry name" value="Protein kinase-like (PK-like)"/>
    <property type="match status" value="1"/>
</dbReference>
<dbReference type="OrthoDB" id="65481at2759"/>
<dbReference type="EMBL" id="LBMM01005619">
    <property type="protein sequence ID" value="KMQ91368.1"/>
    <property type="molecule type" value="Genomic_DNA"/>
</dbReference>
<accession>A0A0J7KLU6</accession>
<dbReference type="GO" id="GO:0005524">
    <property type="term" value="F:ATP binding"/>
    <property type="evidence" value="ECO:0007669"/>
    <property type="project" value="UniProtKB-UniRule"/>
</dbReference>
<dbReference type="SMART" id="SM00219">
    <property type="entry name" value="TyrKc"/>
    <property type="match status" value="1"/>
</dbReference>
<dbReference type="EC" id="2.7.10.1" evidence="2"/>
<dbReference type="PROSITE" id="PS50853">
    <property type="entry name" value="FN3"/>
    <property type="match status" value="1"/>
</dbReference>
<dbReference type="InterPro" id="IPR020635">
    <property type="entry name" value="Tyr_kinase_cat_dom"/>
</dbReference>
<dbReference type="InterPro" id="IPR050122">
    <property type="entry name" value="RTK"/>
</dbReference>
<feature type="region of interest" description="Disordered" evidence="17">
    <location>
        <begin position="1158"/>
        <end position="1197"/>
    </location>
</feature>
<dbReference type="Gene3D" id="2.120.10.30">
    <property type="entry name" value="TolB, C-terminal domain"/>
    <property type="match status" value="1"/>
</dbReference>
<evidence type="ECO:0000313" key="21">
    <source>
        <dbReference type="Proteomes" id="UP000036403"/>
    </source>
</evidence>
<evidence type="ECO:0000256" key="5">
    <source>
        <dbReference type="ARBA" id="ARBA00022692"/>
    </source>
</evidence>
<dbReference type="InterPro" id="IPR017441">
    <property type="entry name" value="Protein_kinase_ATP_BS"/>
</dbReference>
<feature type="compositionally biased region" description="Basic and acidic residues" evidence="17">
    <location>
        <begin position="1185"/>
        <end position="1197"/>
    </location>
</feature>
<keyword evidence="8 20" id="KW-0418">Kinase</keyword>
<dbReference type="PRINTS" id="PR00109">
    <property type="entry name" value="TYRKINASE"/>
</dbReference>
<reference evidence="20 21" key="1">
    <citation type="submission" date="2015-04" db="EMBL/GenBank/DDBJ databases">
        <title>Lasius niger genome sequencing.</title>
        <authorList>
            <person name="Konorov E.A."/>
            <person name="Nikitin M.A."/>
            <person name="Kirill M.V."/>
            <person name="Chang P."/>
        </authorList>
    </citation>
    <scope>NUCLEOTIDE SEQUENCE [LARGE SCALE GENOMIC DNA]</scope>
    <source>
        <tissue evidence="20">Whole</tissue>
    </source>
</reference>
<keyword evidence="7 16" id="KW-0547">Nucleotide-binding</keyword>
<gene>
    <name evidence="20" type="ORF">RF55_8784</name>
</gene>
<evidence type="ECO:0000256" key="8">
    <source>
        <dbReference type="ARBA" id="ARBA00022777"/>
    </source>
</evidence>
<comment type="caution">
    <text evidence="20">The sequence shown here is derived from an EMBL/GenBank/DDBJ whole genome shotgun (WGS) entry which is preliminary data.</text>
</comment>
<dbReference type="PaxDb" id="67767-A0A0J7KLU6"/>
<dbReference type="Proteomes" id="UP000036403">
    <property type="component" value="Unassembled WGS sequence"/>
</dbReference>
<evidence type="ECO:0000256" key="17">
    <source>
        <dbReference type="SAM" id="MobiDB-lite"/>
    </source>
</evidence>
<dbReference type="InterPro" id="IPR003961">
    <property type="entry name" value="FN3_dom"/>
</dbReference>
<feature type="domain" description="Protein kinase" evidence="18">
    <location>
        <begin position="703"/>
        <end position="973"/>
    </location>
</feature>
<dbReference type="SUPFAM" id="SSF49265">
    <property type="entry name" value="Fibronectin type III"/>
    <property type="match status" value="2"/>
</dbReference>
<keyword evidence="6" id="KW-0677">Repeat</keyword>
<dbReference type="PROSITE" id="PS00107">
    <property type="entry name" value="PROTEIN_KINASE_ATP"/>
    <property type="match status" value="1"/>
</dbReference>
<keyword evidence="12" id="KW-0829">Tyrosine-protein kinase</keyword>
<evidence type="ECO:0000256" key="12">
    <source>
        <dbReference type="ARBA" id="ARBA00023137"/>
    </source>
</evidence>
<evidence type="ECO:0000256" key="1">
    <source>
        <dbReference type="ARBA" id="ARBA00004167"/>
    </source>
</evidence>
<dbReference type="InterPro" id="IPR011042">
    <property type="entry name" value="6-blade_b-propeller_TolB-like"/>
</dbReference>
<feature type="binding site" evidence="16">
    <location>
        <position position="736"/>
    </location>
    <ligand>
        <name>ATP</name>
        <dbReference type="ChEBI" id="CHEBI:30616"/>
    </ligand>
</feature>
<dbReference type="GO" id="GO:0043235">
    <property type="term" value="C:receptor complex"/>
    <property type="evidence" value="ECO:0007669"/>
    <property type="project" value="TreeGrafter"/>
</dbReference>
<evidence type="ECO:0000256" key="13">
    <source>
        <dbReference type="ARBA" id="ARBA00023170"/>
    </source>
</evidence>
<dbReference type="PROSITE" id="PS50011">
    <property type="entry name" value="PROTEIN_KINASE_DOM"/>
    <property type="match status" value="1"/>
</dbReference>
<dbReference type="SMART" id="SM00060">
    <property type="entry name" value="FN3"/>
    <property type="match status" value="3"/>
</dbReference>
<keyword evidence="4" id="KW-0808">Transferase</keyword>
<dbReference type="FunFam" id="1.10.510.10:FF:000341">
    <property type="entry name" value="Tyrosine-protein kinase receptor"/>
    <property type="match status" value="1"/>
</dbReference>
<dbReference type="Pfam" id="PF07714">
    <property type="entry name" value="PK_Tyr_Ser-Thr"/>
    <property type="match status" value="1"/>
</dbReference>
<dbReference type="PANTHER" id="PTHR24416:SF527">
    <property type="entry name" value="PROTO-ONCOGENE TYROSINE-PROTEIN KINASE ROS"/>
    <property type="match status" value="1"/>
</dbReference>
<evidence type="ECO:0000259" key="18">
    <source>
        <dbReference type="PROSITE" id="PS50011"/>
    </source>
</evidence>
<evidence type="ECO:0000256" key="10">
    <source>
        <dbReference type="ARBA" id="ARBA00022989"/>
    </source>
</evidence>
<proteinExistence type="predicted"/>
<evidence type="ECO:0000256" key="4">
    <source>
        <dbReference type="ARBA" id="ARBA00022679"/>
    </source>
</evidence>
<organism evidence="20 21">
    <name type="scientific">Lasius niger</name>
    <name type="common">Black garden ant</name>
    <dbReference type="NCBI Taxonomy" id="67767"/>
    <lineage>
        <taxon>Eukaryota</taxon>
        <taxon>Metazoa</taxon>
        <taxon>Ecdysozoa</taxon>
        <taxon>Arthropoda</taxon>
        <taxon>Hexapoda</taxon>
        <taxon>Insecta</taxon>
        <taxon>Pterygota</taxon>
        <taxon>Neoptera</taxon>
        <taxon>Endopterygota</taxon>
        <taxon>Hymenoptera</taxon>
        <taxon>Apocrita</taxon>
        <taxon>Aculeata</taxon>
        <taxon>Formicoidea</taxon>
        <taxon>Formicidae</taxon>
        <taxon>Formicinae</taxon>
        <taxon>Lasius</taxon>
        <taxon>Lasius</taxon>
    </lineage>
</organism>
<dbReference type="STRING" id="67767.A0A0J7KLU6"/>
<dbReference type="PANTHER" id="PTHR24416">
    <property type="entry name" value="TYROSINE-PROTEIN KINASE RECEPTOR"/>
    <property type="match status" value="1"/>
</dbReference>
<keyword evidence="21" id="KW-1185">Reference proteome</keyword>
<comment type="catalytic activity">
    <reaction evidence="15">
        <text>L-tyrosyl-[protein] + ATP = O-phospho-L-tyrosyl-[protein] + ADP + H(+)</text>
        <dbReference type="Rhea" id="RHEA:10596"/>
        <dbReference type="Rhea" id="RHEA-COMP:10136"/>
        <dbReference type="Rhea" id="RHEA-COMP:20101"/>
        <dbReference type="ChEBI" id="CHEBI:15378"/>
        <dbReference type="ChEBI" id="CHEBI:30616"/>
        <dbReference type="ChEBI" id="CHEBI:46858"/>
        <dbReference type="ChEBI" id="CHEBI:61978"/>
        <dbReference type="ChEBI" id="CHEBI:456216"/>
        <dbReference type="EC" id="2.7.10.1"/>
    </reaction>
</comment>
<keyword evidence="3" id="KW-0597">Phosphoprotein</keyword>
<dbReference type="InterPro" id="IPR000719">
    <property type="entry name" value="Prot_kinase_dom"/>
</dbReference>
<keyword evidence="10" id="KW-1133">Transmembrane helix</keyword>
<dbReference type="Gene3D" id="2.60.40.10">
    <property type="entry name" value="Immunoglobulins"/>
    <property type="match status" value="4"/>
</dbReference>
<dbReference type="InterPro" id="IPR001245">
    <property type="entry name" value="Ser-Thr/Tyr_kinase_cat_dom"/>
</dbReference>
<evidence type="ECO:0000256" key="15">
    <source>
        <dbReference type="ARBA" id="ARBA00051243"/>
    </source>
</evidence>
<name>A0A0J7KLU6_LASNI</name>
<dbReference type="InterPro" id="IPR036116">
    <property type="entry name" value="FN3_sf"/>
</dbReference>
<comment type="subcellular location">
    <subcellularLocation>
        <location evidence="1">Membrane</location>
        <topology evidence="1">Single-pass membrane protein</topology>
    </subcellularLocation>
</comment>
<keyword evidence="13" id="KW-0675">Receptor</keyword>
<dbReference type="CDD" id="cd00063">
    <property type="entry name" value="FN3"/>
    <property type="match status" value="2"/>
</dbReference>
<evidence type="ECO:0000256" key="7">
    <source>
        <dbReference type="ARBA" id="ARBA00022741"/>
    </source>
</evidence>
<evidence type="ECO:0000313" key="20">
    <source>
        <dbReference type="EMBL" id="KMQ91368.1"/>
    </source>
</evidence>
<keyword evidence="14" id="KW-0325">Glycoprotein</keyword>
<dbReference type="GO" id="GO:0032006">
    <property type="term" value="P:regulation of TOR signaling"/>
    <property type="evidence" value="ECO:0007669"/>
    <property type="project" value="TreeGrafter"/>
</dbReference>
<sequence length="1197" mass="138306">MFYFQIQARNEVGPGPYTKRINISTSYEKPVPLLLINSRRGIEVFDMDLQTNVAFNKYRSIEIIYSALERKIYWINEMWELISSNFDQQDTKIDNYIKITDLDTSAHNLCIDWVARNLYWIQIINQTRNIMKLDLTMWQQIGIAKYDSILKINASKFLNVLPSIGNSSEEPIHILKKEYALLDSKEDAFTRVQKVPIHLPYINKVIALDGSLQSYPQTICLIPKKKNYLVKVVTITAHRIVVSLPEPIPNSGCEKYNLATTIYNISVSHCLGNNLNEFKEYVQTHERQYEIQNLTPFTKYRLKLALSNFYVNWLSLDLRFGTDMIVRTTPGKLNAPENVTVQFLTPTLAAVYWLPPKNLNCVAVTYEVHWIPVLVPNGTQKITYQMPRNKQLNNKLEHTGDGKFFTKIQLLPGQEYLVYVRVYPANFSDFFTDSVNKSVSMYSEQNNLTLSGVSSNAMNISWFPNIDPMTSYKLEYKNVAMQEWQIAHNFEINNDKVTFYIRNLLPRAVYIFRLILKYPEDKEDFIWPPDERFTFKMLVVENDYKKGNQIDYKKGSQIDKNKHWKLYYNGSDNYWVITGDMKQKYQFRVKAENVYGFGEWSESSAVVDLTNETPTNETPTMHYPLILCLVVTLVINVCYFYRSYRQRKATNAQVPPSITTDIELATKNEISYENIQFEQLCSAILQYNYMDELVMTEIKKEQINLSKLIGSGAFGKVFQGTVKDLERSGTTPVAIKMLRKNASLQEKKQFMEEAKLMNHFRHKHVLRLLGICLDADSPLIILELMEDGDLLKYLRESLTLQPSDSHALRLQDLLAMCEDVARGCCYLEKMHFVHRDLACRNCLISGRNRENRIVKIGDFGLARDIYMDDYYKMKREGPLPIRWMAPESLMNGIFTSQSDVWAFGVLIWEITSLGKQPYPGRNNFEVLQYVCDGGKLPKPLNCPSTLYQLMQHCWNVANNRPNFIHCLENIVTLRDNIEDAILSSADIIRHAEHDVLGYVNGDNVMPVKAEEESDDVFKRRFDKWKKGNNTAELVIAASIEEDQFEFIDGRTTARAMWLDLMRVHERKDPASKLAASEAFHNYRYESGTAMCRHIAAVKALGQRCQDLGDKLPDSQVMAKLLQGLPNKYRGVATIWRYKPEAQQNIDDLCSMLEHEEAAEDFGDVSQPTENASMDALHVGKGRKDRPKEKTTSSKKTD</sequence>
<dbReference type="Gene3D" id="3.30.200.20">
    <property type="entry name" value="Phosphorylase Kinase, domain 1"/>
    <property type="match status" value="1"/>
</dbReference>
<dbReference type="InterPro" id="IPR013783">
    <property type="entry name" value="Ig-like_fold"/>
</dbReference>
<evidence type="ECO:0000256" key="11">
    <source>
        <dbReference type="ARBA" id="ARBA00023136"/>
    </source>
</evidence>
<evidence type="ECO:0000256" key="9">
    <source>
        <dbReference type="ARBA" id="ARBA00022840"/>
    </source>
</evidence>
<dbReference type="PROSITE" id="PS00109">
    <property type="entry name" value="PROTEIN_KINASE_TYR"/>
    <property type="match status" value="1"/>
</dbReference>
<evidence type="ECO:0000256" key="6">
    <source>
        <dbReference type="ARBA" id="ARBA00022737"/>
    </source>
</evidence>
<dbReference type="Pfam" id="PF14223">
    <property type="entry name" value="Retrotran_gag_2"/>
    <property type="match status" value="1"/>
</dbReference>
<dbReference type="InterPro" id="IPR008266">
    <property type="entry name" value="Tyr_kinase_AS"/>
</dbReference>
<evidence type="ECO:0000259" key="19">
    <source>
        <dbReference type="PROSITE" id="PS50853"/>
    </source>
</evidence>
<keyword evidence="5" id="KW-0812">Transmembrane</keyword>
<dbReference type="InterPro" id="IPR011009">
    <property type="entry name" value="Kinase-like_dom_sf"/>
</dbReference>
<keyword evidence="11" id="KW-0472">Membrane</keyword>
<dbReference type="GO" id="GO:0005886">
    <property type="term" value="C:plasma membrane"/>
    <property type="evidence" value="ECO:0007669"/>
    <property type="project" value="TreeGrafter"/>
</dbReference>
<feature type="domain" description="Fibronectin type-III" evidence="19">
    <location>
        <begin position="335"/>
        <end position="444"/>
    </location>
</feature>
<dbReference type="GO" id="GO:0004714">
    <property type="term" value="F:transmembrane receptor protein tyrosine kinase activity"/>
    <property type="evidence" value="ECO:0007669"/>
    <property type="project" value="UniProtKB-EC"/>
</dbReference>
<evidence type="ECO:0000256" key="3">
    <source>
        <dbReference type="ARBA" id="ARBA00022553"/>
    </source>
</evidence>
<protein>
    <recommendedName>
        <fullName evidence="2">receptor protein-tyrosine kinase</fullName>
        <ecNumber evidence="2">2.7.10.1</ecNumber>
    </recommendedName>
</protein>
<dbReference type="GO" id="GO:0007169">
    <property type="term" value="P:cell surface receptor protein tyrosine kinase signaling pathway"/>
    <property type="evidence" value="ECO:0007669"/>
    <property type="project" value="TreeGrafter"/>
</dbReference>
<evidence type="ECO:0000256" key="14">
    <source>
        <dbReference type="ARBA" id="ARBA00023180"/>
    </source>
</evidence>
<evidence type="ECO:0000256" key="16">
    <source>
        <dbReference type="PROSITE-ProRule" id="PRU10141"/>
    </source>
</evidence>
<keyword evidence="9 16" id="KW-0067">ATP-binding</keyword>
<dbReference type="Gene3D" id="1.10.510.10">
    <property type="entry name" value="Transferase(Phosphotransferase) domain 1"/>
    <property type="match status" value="1"/>
</dbReference>